<evidence type="ECO:0000313" key="11">
    <source>
        <dbReference type="Proteomes" id="UP001234581"/>
    </source>
</evidence>
<feature type="compositionally biased region" description="Low complexity" evidence="8">
    <location>
        <begin position="114"/>
        <end position="138"/>
    </location>
</feature>
<evidence type="ECO:0000313" key="10">
    <source>
        <dbReference type="EMBL" id="KAJ8659475.1"/>
    </source>
</evidence>
<feature type="repeat" description="WD" evidence="7">
    <location>
        <begin position="541"/>
        <end position="574"/>
    </location>
</feature>
<keyword evidence="5" id="KW-0498">Mitosis</keyword>
<gene>
    <name evidence="10" type="ORF">O0I10_004840</name>
</gene>
<dbReference type="InterPro" id="IPR033010">
    <property type="entry name" value="Cdc20/Fizzy"/>
</dbReference>
<feature type="compositionally biased region" description="Low complexity" evidence="8">
    <location>
        <begin position="253"/>
        <end position="268"/>
    </location>
</feature>
<feature type="compositionally biased region" description="Polar residues" evidence="8">
    <location>
        <begin position="1"/>
        <end position="26"/>
    </location>
</feature>
<dbReference type="GeneID" id="83212253"/>
<feature type="repeat" description="WD" evidence="7">
    <location>
        <begin position="328"/>
        <end position="369"/>
    </location>
</feature>
<keyword evidence="3" id="KW-0132">Cell division</keyword>
<evidence type="ECO:0000256" key="6">
    <source>
        <dbReference type="ARBA" id="ARBA00023306"/>
    </source>
</evidence>
<reference evidence="10 11" key="1">
    <citation type="submission" date="2023-03" db="EMBL/GenBank/DDBJ databases">
        <title>Genome sequence of Lichtheimia ornata CBS 291.66.</title>
        <authorList>
            <person name="Mohabir J.T."/>
            <person name="Shea T.P."/>
            <person name="Kurbessoian T."/>
            <person name="Berby B."/>
            <person name="Fontaine J."/>
            <person name="Livny J."/>
            <person name="Gnirke A."/>
            <person name="Stajich J.E."/>
            <person name="Cuomo C.A."/>
        </authorList>
    </citation>
    <scope>NUCLEOTIDE SEQUENCE [LARGE SCALE GENOMIC DNA]</scope>
    <source>
        <strain evidence="10">CBS 291.66</strain>
    </source>
</reference>
<feature type="compositionally biased region" description="Low complexity" evidence="8">
    <location>
        <begin position="97"/>
        <end position="107"/>
    </location>
</feature>
<dbReference type="GO" id="GO:1905786">
    <property type="term" value="P:positive regulation of anaphase-promoting complex-dependent catabolic process"/>
    <property type="evidence" value="ECO:0007669"/>
    <property type="project" value="TreeGrafter"/>
</dbReference>
<feature type="region of interest" description="Disordered" evidence="8">
    <location>
        <begin position="253"/>
        <end position="274"/>
    </location>
</feature>
<dbReference type="SMART" id="SM00320">
    <property type="entry name" value="WD40"/>
    <property type="match status" value="7"/>
</dbReference>
<feature type="compositionally biased region" description="Low complexity" evidence="8">
    <location>
        <begin position="64"/>
        <end position="89"/>
    </location>
</feature>
<keyword evidence="11" id="KW-1185">Reference proteome</keyword>
<dbReference type="CDD" id="cd00200">
    <property type="entry name" value="WD40"/>
    <property type="match status" value="1"/>
</dbReference>
<evidence type="ECO:0000256" key="8">
    <source>
        <dbReference type="SAM" id="MobiDB-lite"/>
    </source>
</evidence>
<dbReference type="Gene3D" id="2.130.10.10">
    <property type="entry name" value="YVTN repeat-like/Quinoprotein amine dehydrogenase"/>
    <property type="match status" value="1"/>
</dbReference>
<dbReference type="InterPro" id="IPR036322">
    <property type="entry name" value="WD40_repeat_dom_sf"/>
</dbReference>
<evidence type="ECO:0000256" key="7">
    <source>
        <dbReference type="PROSITE-ProRule" id="PRU00221"/>
    </source>
</evidence>
<dbReference type="PROSITE" id="PS50294">
    <property type="entry name" value="WD_REPEATS_REGION"/>
    <property type="match status" value="3"/>
</dbReference>
<feature type="domain" description="CDC20/Fizzy WD40" evidence="9">
    <location>
        <begin position="284"/>
        <end position="572"/>
    </location>
</feature>
<evidence type="ECO:0000259" key="9">
    <source>
        <dbReference type="Pfam" id="PF24807"/>
    </source>
</evidence>
<dbReference type="PANTHER" id="PTHR19918:SF8">
    <property type="entry name" value="FI02843P"/>
    <property type="match status" value="1"/>
</dbReference>
<comment type="similarity">
    <text evidence="1">Belongs to the WD repeat CDC20/Fizzy family.</text>
</comment>
<dbReference type="Proteomes" id="UP001234581">
    <property type="component" value="Unassembled WGS sequence"/>
</dbReference>
<dbReference type="PROSITE" id="PS50082">
    <property type="entry name" value="WD_REPEATS_2"/>
    <property type="match status" value="3"/>
</dbReference>
<dbReference type="RefSeq" id="XP_058344388.1">
    <property type="nucleotide sequence ID" value="XM_058484889.1"/>
</dbReference>
<accession>A0AAD7V718</accession>
<name>A0AAD7V718_9FUNG</name>
<dbReference type="SUPFAM" id="SSF50978">
    <property type="entry name" value="WD40 repeat-like"/>
    <property type="match status" value="1"/>
</dbReference>
<keyword evidence="2 7" id="KW-0853">WD repeat</keyword>
<dbReference type="GO" id="GO:0031145">
    <property type="term" value="P:anaphase-promoting complex-dependent catabolic process"/>
    <property type="evidence" value="ECO:0007669"/>
    <property type="project" value="TreeGrafter"/>
</dbReference>
<evidence type="ECO:0000256" key="2">
    <source>
        <dbReference type="ARBA" id="ARBA00022574"/>
    </source>
</evidence>
<dbReference type="GO" id="GO:0005680">
    <property type="term" value="C:anaphase-promoting complex"/>
    <property type="evidence" value="ECO:0007669"/>
    <property type="project" value="TreeGrafter"/>
</dbReference>
<keyword evidence="6" id="KW-0131">Cell cycle</keyword>
<evidence type="ECO:0000256" key="3">
    <source>
        <dbReference type="ARBA" id="ARBA00022618"/>
    </source>
</evidence>
<dbReference type="FunFam" id="2.130.10.10:FF:000098">
    <property type="entry name" value="WD repeat-containing protein slp1"/>
    <property type="match status" value="1"/>
</dbReference>
<dbReference type="GO" id="GO:0010997">
    <property type="term" value="F:anaphase-promoting complex binding"/>
    <property type="evidence" value="ECO:0007669"/>
    <property type="project" value="InterPro"/>
</dbReference>
<dbReference type="PANTHER" id="PTHR19918">
    <property type="entry name" value="CELL DIVISION CYCLE 20 CDC20 FIZZY -RELATED"/>
    <property type="match status" value="1"/>
</dbReference>
<evidence type="ECO:0000256" key="4">
    <source>
        <dbReference type="ARBA" id="ARBA00022737"/>
    </source>
</evidence>
<proteinExistence type="inferred from homology"/>
<dbReference type="InterPro" id="IPR056150">
    <property type="entry name" value="WD40_CDC20-Fz"/>
</dbReference>
<evidence type="ECO:0000256" key="1">
    <source>
        <dbReference type="ARBA" id="ARBA00006445"/>
    </source>
</evidence>
<feature type="repeat" description="WD" evidence="7">
    <location>
        <begin position="411"/>
        <end position="452"/>
    </location>
</feature>
<dbReference type="AlphaFoldDB" id="A0AAD7V718"/>
<dbReference type="GO" id="GO:0051301">
    <property type="term" value="P:cell division"/>
    <property type="evidence" value="ECO:0007669"/>
    <property type="project" value="UniProtKB-KW"/>
</dbReference>
<protein>
    <recommendedName>
        <fullName evidence="9">CDC20/Fizzy WD40 domain-containing protein</fullName>
    </recommendedName>
</protein>
<feature type="region of interest" description="Disordered" evidence="8">
    <location>
        <begin position="163"/>
        <end position="182"/>
    </location>
</feature>
<evidence type="ECO:0000256" key="5">
    <source>
        <dbReference type="ARBA" id="ARBA00022776"/>
    </source>
</evidence>
<keyword evidence="4" id="KW-0677">Repeat</keyword>
<dbReference type="EMBL" id="JARTCD010000018">
    <property type="protein sequence ID" value="KAJ8659475.1"/>
    <property type="molecule type" value="Genomic_DNA"/>
</dbReference>
<comment type="caution">
    <text evidence="10">The sequence shown here is derived from an EMBL/GenBank/DDBJ whole genome shotgun (WGS) entry which is preliminary data.</text>
</comment>
<feature type="region of interest" description="Disordered" evidence="8">
    <location>
        <begin position="1"/>
        <end position="154"/>
    </location>
</feature>
<sequence length="600" mass="65608">MPKSLSETNDGNQSPPLRASRVTNNLPLKRRSEGSPVRPSASIKAFAMRDASSLKPRSSPTTRASKAGSSSSSNNSNSNSHGSKSSSSSTGGGGGKQSLLTSLLGLKKQGDGETNSNSNSNSNSSSSSSTKSNNNNSKKITDPRSLLKRSHSAQSRLDTIGKDWLNAPIQRPAPTKKKSYDRFIPDRDSMDLESARYNIAKQTDQRFLDYDARSRNERVAAVVGITPNQRILSFKPEAPVLTRTRTTDYTKLSSTNTTTTTTTTTTASPVPPTRRILTSPEKILDAPYMADDYYLNLLDWSVANVVAIGLDRSIYLWNANDGTIQTLDYQSNDPVASLSWSADGAFLAVGTCDGATEIWDVEANQRLRSMAGHQGRVGVLSWNKHLVSSGSRDSTIWHHDVRVAQHKVAELLGHQDEVCGLKWRSDGDMLASGGNDNTVNIWDARATTPKYSKSNHVGAIKAIAWCPWNTNLVATGGGREDKHIHFWNASSGARVRSVYTGSQVTSLIWSKHYKEIVSSHGFPDNQLIVWGYPKLNKITEIPGHDSRILHSVLSPDGQVVATAAADENLKFWRLFEHDGKELTSGDIRHYTALKRSNSLR</sequence>
<dbReference type="GO" id="GO:1990757">
    <property type="term" value="F:ubiquitin ligase activator activity"/>
    <property type="evidence" value="ECO:0007669"/>
    <property type="project" value="TreeGrafter"/>
</dbReference>
<dbReference type="Pfam" id="PF24807">
    <property type="entry name" value="WD40_CDC20-Fz"/>
    <property type="match status" value="1"/>
</dbReference>
<dbReference type="InterPro" id="IPR001680">
    <property type="entry name" value="WD40_rpt"/>
</dbReference>
<organism evidence="10 11">
    <name type="scientific">Lichtheimia ornata</name>
    <dbReference type="NCBI Taxonomy" id="688661"/>
    <lineage>
        <taxon>Eukaryota</taxon>
        <taxon>Fungi</taxon>
        <taxon>Fungi incertae sedis</taxon>
        <taxon>Mucoromycota</taxon>
        <taxon>Mucoromycotina</taxon>
        <taxon>Mucoromycetes</taxon>
        <taxon>Mucorales</taxon>
        <taxon>Lichtheimiaceae</taxon>
        <taxon>Lichtheimia</taxon>
    </lineage>
</organism>
<dbReference type="InterPro" id="IPR015943">
    <property type="entry name" value="WD40/YVTN_repeat-like_dom_sf"/>
</dbReference>